<dbReference type="InterPro" id="IPR023606">
    <property type="entry name" value="CoA-Trfase_III_dom_1_sf"/>
</dbReference>
<gene>
    <name evidence="3" type="ORF">MGWOODY_Clf44</name>
</gene>
<accession>A0A160VCF2</accession>
<dbReference type="InterPro" id="IPR050483">
    <property type="entry name" value="CoA-transferase_III_domain"/>
</dbReference>
<dbReference type="AlphaFoldDB" id="A0A160VCF2"/>
<dbReference type="GO" id="GO:0008410">
    <property type="term" value="F:CoA-transferase activity"/>
    <property type="evidence" value="ECO:0007669"/>
    <property type="project" value="TreeGrafter"/>
</dbReference>
<dbReference type="EMBL" id="FAXA01000477">
    <property type="protein sequence ID" value="CUV05925.1"/>
    <property type="molecule type" value="Genomic_DNA"/>
</dbReference>
<dbReference type="InterPro" id="IPR044855">
    <property type="entry name" value="CoA-Trfase_III_dom3_sf"/>
</dbReference>
<evidence type="ECO:0000256" key="2">
    <source>
        <dbReference type="SAM" id="MobiDB-lite"/>
    </source>
</evidence>
<feature type="compositionally biased region" description="Basic and acidic residues" evidence="2">
    <location>
        <begin position="47"/>
        <end position="60"/>
    </location>
</feature>
<organism evidence="3">
    <name type="scientific">hydrothermal vent metagenome</name>
    <dbReference type="NCBI Taxonomy" id="652676"/>
    <lineage>
        <taxon>unclassified sequences</taxon>
        <taxon>metagenomes</taxon>
        <taxon>ecological metagenomes</taxon>
    </lineage>
</organism>
<dbReference type="InterPro" id="IPR003673">
    <property type="entry name" value="CoA-Trfase_fam_III"/>
</dbReference>
<keyword evidence="1" id="KW-0808">Transferase</keyword>
<evidence type="ECO:0000256" key="1">
    <source>
        <dbReference type="ARBA" id="ARBA00022679"/>
    </source>
</evidence>
<proteinExistence type="predicted"/>
<dbReference type="Gene3D" id="3.30.1540.10">
    <property type="entry name" value="formyl-coa transferase, domain 3"/>
    <property type="match status" value="1"/>
</dbReference>
<dbReference type="Pfam" id="PF02515">
    <property type="entry name" value="CoA_transf_3"/>
    <property type="match status" value="1"/>
</dbReference>
<dbReference type="SUPFAM" id="SSF89796">
    <property type="entry name" value="CoA-transferase family III (CaiB/BaiF)"/>
    <property type="match status" value="1"/>
</dbReference>
<dbReference type="PANTHER" id="PTHR48207">
    <property type="entry name" value="SUCCINATE--HYDROXYMETHYLGLUTARATE COA-TRANSFERASE"/>
    <property type="match status" value="1"/>
</dbReference>
<protein>
    <submittedName>
        <fullName evidence="3">CAIB/BAIF family protein</fullName>
    </submittedName>
</protein>
<feature type="region of interest" description="Disordered" evidence="2">
    <location>
        <begin position="47"/>
        <end position="72"/>
    </location>
</feature>
<reference evidence="3" key="1">
    <citation type="submission" date="2015-10" db="EMBL/GenBank/DDBJ databases">
        <authorList>
            <person name="Gilbert D.G."/>
        </authorList>
    </citation>
    <scope>NUCLEOTIDE SEQUENCE</scope>
</reference>
<dbReference type="PANTHER" id="PTHR48207:SF3">
    <property type="entry name" value="SUCCINATE--HYDROXYMETHYLGLUTARATE COA-TRANSFERASE"/>
    <property type="match status" value="1"/>
</dbReference>
<dbReference type="Gene3D" id="3.40.50.10540">
    <property type="entry name" value="Crotonobetainyl-coa:carnitine coa-transferase, domain 1"/>
    <property type="match status" value="1"/>
</dbReference>
<name>A0A160VCF2_9ZZZZ</name>
<sequence>MTTNDLALSGLRILDLSQVAAGPYATMFFGFMGAEVIKLESRSRMDINRGRARPGPRDPRVYPGGDQGERPWDRTAHHVHRNINKLSVTLDLTDPRGKRLFLGLVRVSDVLVENYRGSVMDRLGLGYKAMSRENPMLVYLKISSQGATGPEANYGSLGSTLEQTAGLASITGYDNGLPLMTNEVFPDPVVGILTFGALMAALRRRRQTGHGCLVDLSQREVTSMLLGESVLDFSVSGRVAGTMGNRHRDMAPQSVYPCTGDDMWVAVSVGSQDEWAGLCRAIGQPELETDARFQDAKGRRENHDALDKIISSWTHECDHYQAMHLLQAEGVPAGAVLKGSDTIVEPHLDARGFWDVVDHPEAGIYKQTTLPWVLSKSPRQTTVPAASLGEHNYQVLSGLLGISTSEIDDLVANGITGDVPNPDA</sequence>
<evidence type="ECO:0000313" key="3">
    <source>
        <dbReference type="EMBL" id="CUV05925.1"/>
    </source>
</evidence>